<reference evidence="1" key="1">
    <citation type="journal article" date="2020" name="Stud. Mycol.">
        <title>101 Dothideomycetes genomes: a test case for predicting lifestyles and emergence of pathogens.</title>
        <authorList>
            <person name="Haridas S."/>
            <person name="Albert R."/>
            <person name="Binder M."/>
            <person name="Bloem J."/>
            <person name="Labutti K."/>
            <person name="Salamov A."/>
            <person name="Andreopoulos B."/>
            <person name="Baker S."/>
            <person name="Barry K."/>
            <person name="Bills G."/>
            <person name="Bluhm B."/>
            <person name="Cannon C."/>
            <person name="Castanera R."/>
            <person name="Culley D."/>
            <person name="Daum C."/>
            <person name="Ezra D."/>
            <person name="Gonzalez J."/>
            <person name="Henrissat B."/>
            <person name="Kuo A."/>
            <person name="Liang C."/>
            <person name="Lipzen A."/>
            <person name="Lutzoni F."/>
            <person name="Magnuson J."/>
            <person name="Mondo S."/>
            <person name="Nolan M."/>
            <person name="Ohm R."/>
            <person name="Pangilinan J."/>
            <person name="Park H.-J."/>
            <person name="Ramirez L."/>
            <person name="Alfaro M."/>
            <person name="Sun H."/>
            <person name="Tritt A."/>
            <person name="Yoshinaga Y."/>
            <person name="Zwiers L.-H."/>
            <person name="Turgeon B."/>
            <person name="Goodwin S."/>
            <person name="Spatafora J."/>
            <person name="Crous P."/>
            <person name="Grigoriev I."/>
        </authorList>
    </citation>
    <scope>NUCLEOTIDE SEQUENCE</scope>
    <source>
        <strain evidence="1">CBS 133067</strain>
    </source>
</reference>
<protein>
    <submittedName>
        <fullName evidence="1">Uncharacterized protein</fullName>
    </submittedName>
</protein>
<proteinExistence type="predicted"/>
<dbReference type="Proteomes" id="UP000799772">
    <property type="component" value="Unassembled WGS sequence"/>
</dbReference>
<dbReference type="AlphaFoldDB" id="A0A9P4I7B1"/>
<accession>A0A9P4I7B1</accession>
<dbReference type="EMBL" id="ML978134">
    <property type="protein sequence ID" value="KAF2094477.1"/>
    <property type="molecule type" value="Genomic_DNA"/>
</dbReference>
<evidence type="ECO:0000313" key="2">
    <source>
        <dbReference type="Proteomes" id="UP000799772"/>
    </source>
</evidence>
<name>A0A9P4I7B1_9PEZI</name>
<sequence>MQQVRSPRIHDLNECIGSVKFGLQSVITTLGYPACSFLTIWILEGSFGVRHIDQERPDIVDSNDQEGREIAPENREPAIKSHLSFEHVTLYTVRRSTAFATATPLKTLED</sequence>
<keyword evidence="2" id="KW-1185">Reference proteome</keyword>
<evidence type="ECO:0000313" key="1">
    <source>
        <dbReference type="EMBL" id="KAF2094477.1"/>
    </source>
</evidence>
<organism evidence="1 2">
    <name type="scientific">Rhizodiscina lignyota</name>
    <dbReference type="NCBI Taxonomy" id="1504668"/>
    <lineage>
        <taxon>Eukaryota</taxon>
        <taxon>Fungi</taxon>
        <taxon>Dikarya</taxon>
        <taxon>Ascomycota</taxon>
        <taxon>Pezizomycotina</taxon>
        <taxon>Dothideomycetes</taxon>
        <taxon>Pleosporomycetidae</taxon>
        <taxon>Aulographales</taxon>
        <taxon>Rhizodiscinaceae</taxon>
        <taxon>Rhizodiscina</taxon>
    </lineage>
</organism>
<comment type="caution">
    <text evidence="1">The sequence shown here is derived from an EMBL/GenBank/DDBJ whole genome shotgun (WGS) entry which is preliminary data.</text>
</comment>
<gene>
    <name evidence="1" type="ORF">NA57DRAFT_60518</name>
</gene>